<keyword evidence="1" id="KW-0812">Transmembrane</keyword>
<comment type="caution">
    <text evidence="2">The sequence shown here is derived from an EMBL/GenBank/DDBJ whole genome shotgun (WGS) entry which is preliminary data.</text>
</comment>
<dbReference type="Proteomes" id="UP000735302">
    <property type="component" value="Unassembled WGS sequence"/>
</dbReference>
<reference evidence="2 3" key="1">
    <citation type="journal article" date="2021" name="Elife">
        <title>Chloroplast acquisition without the gene transfer in kleptoplastic sea slugs, Plakobranchus ocellatus.</title>
        <authorList>
            <person name="Maeda T."/>
            <person name="Takahashi S."/>
            <person name="Yoshida T."/>
            <person name="Shimamura S."/>
            <person name="Takaki Y."/>
            <person name="Nagai Y."/>
            <person name="Toyoda A."/>
            <person name="Suzuki Y."/>
            <person name="Arimoto A."/>
            <person name="Ishii H."/>
            <person name="Satoh N."/>
            <person name="Nishiyama T."/>
            <person name="Hasebe M."/>
            <person name="Maruyama T."/>
            <person name="Minagawa J."/>
            <person name="Obokata J."/>
            <person name="Shigenobu S."/>
        </authorList>
    </citation>
    <scope>NUCLEOTIDE SEQUENCE [LARGE SCALE GENOMIC DNA]</scope>
</reference>
<evidence type="ECO:0000256" key="1">
    <source>
        <dbReference type="SAM" id="Phobius"/>
    </source>
</evidence>
<keyword evidence="3" id="KW-1185">Reference proteome</keyword>
<evidence type="ECO:0000313" key="2">
    <source>
        <dbReference type="EMBL" id="GFN98155.1"/>
    </source>
</evidence>
<sequence length="108" mass="10823">MFYFVKGLEIINEAELEVQKSGVSGGRGGSWIDCGNRVNVGADGGDGSDEGSGDGGGNIGGSGCGNGYSVDCIENGGVSVDDGGNGRSDGVLMMVTIVMVVVLVVMVW</sequence>
<gene>
    <name evidence="2" type="ORF">PoB_002466100</name>
</gene>
<feature type="transmembrane region" description="Helical" evidence="1">
    <location>
        <begin position="90"/>
        <end position="107"/>
    </location>
</feature>
<proteinExistence type="predicted"/>
<protein>
    <submittedName>
        <fullName evidence="2">Uncharacterized protein</fullName>
    </submittedName>
</protein>
<dbReference type="AlphaFoldDB" id="A0AAV3ZUG3"/>
<dbReference type="EMBL" id="BLXT01002832">
    <property type="protein sequence ID" value="GFN98155.1"/>
    <property type="molecule type" value="Genomic_DNA"/>
</dbReference>
<accession>A0AAV3ZUG3</accession>
<name>A0AAV3ZUG3_9GAST</name>
<keyword evidence="1" id="KW-1133">Transmembrane helix</keyword>
<organism evidence="2 3">
    <name type="scientific">Plakobranchus ocellatus</name>
    <dbReference type="NCBI Taxonomy" id="259542"/>
    <lineage>
        <taxon>Eukaryota</taxon>
        <taxon>Metazoa</taxon>
        <taxon>Spiralia</taxon>
        <taxon>Lophotrochozoa</taxon>
        <taxon>Mollusca</taxon>
        <taxon>Gastropoda</taxon>
        <taxon>Heterobranchia</taxon>
        <taxon>Euthyneura</taxon>
        <taxon>Panpulmonata</taxon>
        <taxon>Sacoglossa</taxon>
        <taxon>Placobranchoidea</taxon>
        <taxon>Plakobranchidae</taxon>
        <taxon>Plakobranchus</taxon>
    </lineage>
</organism>
<keyword evidence="1" id="KW-0472">Membrane</keyword>
<evidence type="ECO:0000313" key="3">
    <source>
        <dbReference type="Proteomes" id="UP000735302"/>
    </source>
</evidence>